<dbReference type="AlphaFoldDB" id="A0A7Y4F0A6"/>
<accession>A0A7Y4F0A6</accession>
<gene>
    <name evidence="1" type="ORF">F0254_20425</name>
</gene>
<protein>
    <submittedName>
        <fullName evidence="1">Uncharacterized protein</fullName>
    </submittedName>
</protein>
<dbReference type="Proteomes" id="UP000532247">
    <property type="component" value="Unassembled WGS sequence"/>
</dbReference>
<organism evidence="1 2">
    <name type="scientific">Vibrio alginolyticus</name>
    <dbReference type="NCBI Taxonomy" id="663"/>
    <lineage>
        <taxon>Bacteria</taxon>
        <taxon>Pseudomonadati</taxon>
        <taxon>Pseudomonadota</taxon>
        <taxon>Gammaproteobacteria</taxon>
        <taxon>Vibrionales</taxon>
        <taxon>Vibrionaceae</taxon>
        <taxon>Vibrio</taxon>
    </lineage>
</organism>
<dbReference type="EMBL" id="VTYF01000015">
    <property type="protein sequence ID" value="NOI11204.1"/>
    <property type="molecule type" value="Genomic_DNA"/>
</dbReference>
<evidence type="ECO:0000313" key="2">
    <source>
        <dbReference type="Proteomes" id="UP000532247"/>
    </source>
</evidence>
<proteinExistence type="predicted"/>
<dbReference type="RefSeq" id="WP_131170308.1">
    <property type="nucleotide sequence ID" value="NZ_JAFLNX010000017.1"/>
</dbReference>
<comment type="caution">
    <text evidence="1">The sequence shown here is derived from an EMBL/GenBank/DDBJ whole genome shotgun (WGS) entry which is preliminary data.</text>
</comment>
<reference evidence="1 2" key="1">
    <citation type="submission" date="2019-09" db="EMBL/GenBank/DDBJ databases">
        <title>Draft genome sequencing and comparative genomics of hatchery-associated Vibrios.</title>
        <authorList>
            <person name="Kehlet-Delgado H."/>
            <person name="Mueller R.S."/>
        </authorList>
    </citation>
    <scope>NUCLEOTIDE SEQUENCE [LARGE SCALE GENOMIC DNA]</scope>
    <source>
        <strain evidence="1 2">081416A</strain>
    </source>
</reference>
<sequence length="93" mass="10798">MESFQMFIYSQGTPSRAPWLNFNGMSPEWGGLYSHQFTLKNTLDLIAFIDSTAPLYAAKDKRFGIFDVESSNPFHASFNQGWPHKLWREKYLS</sequence>
<evidence type="ECO:0000313" key="1">
    <source>
        <dbReference type="EMBL" id="NOI11204.1"/>
    </source>
</evidence>
<name>A0A7Y4F0A6_VIBAL</name>